<protein>
    <recommendedName>
        <fullName evidence="4">Membrane associated serine protease, rhomboid family</fullName>
    </recommendedName>
</protein>
<dbReference type="Proteomes" id="UP001500051">
    <property type="component" value="Unassembled WGS sequence"/>
</dbReference>
<dbReference type="EMBL" id="BAAAYX010000020">
    <property type="protein sequence ID" value="GAA3714545.1"/>
    <property type="molecule type" value="Genomic_DNA"/>
</dbReference>
<gene>
    <name evidence="2" type="ORF">GCM10022204_37120</name>
</gene>
<dbReference type="InterPro" id="IPR046862">
    <property type="entry name" value="Rhomboid_2"/>
</dbReference>
<feature type="transmembrane region" description="Helical" evidence="1">
    <location>
        <begin position="186"/>
        <end position="203"/>
    </location>
</feature>
<feature type="transmembrane region" description="Helical" evidence="1">
    <location>
        <begin position="101"/>
        <end position="121"/>
    </location>
</feature>
<evidence type="ECO:0008006" key="4">
    <source>
        <dbReference type="Google" id="ProtNLM"/>
    </source>
</evidence>
<sequence>MSDAPTDSRLQTTLARLWRGRDVGLVYGLVVTVVSLWVGLHSDATVRRLVEGVSTNLDNMRASPLAVLAASAFVVSPLTQLLLVPVVVWVFGLVQRWLGRTALIAIWIFGHVGATLFVMAMEINALYRHIAHFSIVVKPDVGVSYGLAAAVGLLAARVPRRRRLPYALACLGVMGAVFAIRPDFTAMGHLTAVVIGLGMAAAVHGGHRHRHLGGVGARA</sequence>
<comment type="caution">
    <text evidence="2">The sequence shown here is derived from an EMBL/GenBank/DDBJ whole genome shotgun (WGS) entry which is preliminary data.</text>
</comment>
<proteinExistence type="predicted"/>
<keyword evidence="3" id="KW-1185">Reference proteome</keyword>
<evidence type="ECO:0000313" key="2">
    <source>
        <dbReference type="EMBL" id="GAA3714545.1"/>
    </source>
</evidence>
<dbReference type="Pfam" id="PF20401">
    <property type="entry name" value="Rhomboid_2"/>
    <property type="match status" value="1"/>
</dbReference>
<keyword evidence="1" id="KW-1133">Transmembrane helix</keyword>
<reference evidence="3" key="1">
    <citation type="journal article" date="2019" name="Int. J. Syst. Evol. Microbiol.">
        <title>The Global Catalogue of Microorganisms (GCM) 10K type strain sequencing project: providing services to taxonomists for standard genome sequencing and annotation.</title>
        <authorList>
            <consortium name="The Broad Institute Genomics Platform"/>
            <consortium name="The Broad Institute Genome Sequencing Center for Infectious Disease"/>
            <person name="Wu L."/>
            <person name="Ma J."/>
        </authorList>
    </citation>
    <scope>NUCLEOTIDE SEQUENCE [LARGE SCALE GENOMIC DNA]</scope>
    <source>
        <strain evidence="3">JCM 16548</strain>
    </source>
</reference>
<accession>A0ABP7E5H3</accession>
<organism evidence="2 3">
    <name type="scientific">Microlunatus aurantiacus</name>
    <dbReference type="NCBI Taxonomy" id="446786"/>
    <lineage>
        <taxon>Bacteria</taxon>
        <taxon>Bacillati</taxon>
        <taxon>Actinomycetota</taxon>
        <taxon>Actinomycetes</taxon>
        <taxon>Propionibacteriales</taxon>
        <taxon>Propionibacteriaceae</taxon>
        <taxon>Microlunatus</taxon>
    </lineage>
</organism>
<name>A0ABP7E5H3_9ACTN</name>
<dbReference type="RefSeq" id="WP_344813951.1">
    <property type="nucleotide sequence ID" value="NZ_BAAAYX010000020.1"/>
</dbReference>
<feature type="transmembrane region" description="Helical" evidence="1">
    <location>
        <begin position="141"/>
        <end position="157"/>
    </location>
</feature>
<keyword evidence="1" id="KW-0812">Transmembrane</keyword>
<evidence type="ECO:0000256" key="1">
    <source>
        <dbReference type="SAM" id="Phobius"/>
    </source>
</evidence>
<feature type="transmembrane region" description="Helical" evidence="1">
    <location>
        <begin position="23"/>
        <end position="40"/>
    </location>
</feature>
<feature type="transmembrane region" description="Helical" evidence="1">
    <location>
        <begin position="164"/>
        <end position="180"/>
    </location>
</feature>
<feature type="transmembrane region" description="Helical" evidence="1">
    <location>
        <begin position="65"/>
        <end position="94"/>
    </location>
</feature>
<keyword evidence="1" id="KW-0472">Membrane</keyword>
<evidence type="ECO:0000313" key="3">
    <source>
        <dbReference type="Proteomes" id="UP001500051"/>
    </source>
</evidence>